<dbReference type="GO" id="GO:0005634">
    <property type="term" value="C:nucleus"/>
    <property type="evidence" value="ECO:0007669"/>
    <property type="project" value="TreeGrafter"/>
</dbReference>
<dbReference type="PANTHER" id="PTHR13780">
    <property type="entry name" value="AMP-ACTIVATED PROTEIN KINASE, GAMMA REGULATORY SUBUNIT"/>
    <property type="match status" value="1"/>
</dbReference>
<reference evidence="4" key="1">
    <citation type="submission" date="2022-08" db="EMBL/GenBank/DDBJ databases">
        <authorList>
            <person name="Marques A."/>
        </authorList>
    </citation>
    <scope>NUCLEOTIDE SEQUENCE</scope>
    <source>
        <strain evidence="4">RhyPub2mFocal</strain>
        <tissue evidence="4">Leaves</tissue>
    </source>
</reference>
<comment type="caution">
    <text evidence="4">The sequence shown here is derived from an EMBL/GenBank/DDBJ whole genome shotgun (WGS) entry which is preliminary data.</text>
</comment>
<evidence type="ECO:0000256" key="3">
    <source>
        <dbReference type="SAM" id="MobiDB-lite"/>
    </source>
</evidence>
<gene>
    <name evidence="4" type="ORF">LUZ62_018718</name>
</gene>
<evidence type="ECO:0000256" key="2">
    <source>
        <dbReference type="ARBA" id="ARBA00023122"/>
    </source>
</evidence>
<feature type="compositionally biased region" description="Low complexity" evidence="3">
    <location>
        <begin position="329"/>
        <end position="346"/>
    </location>
</feature>
<name>A0AAV8GLE5_9POAL</name>
<dbReference type="AlphaFoldDB" id="A0AAV8GLE5"/>
<evidence type="ECO:0000313" key="5">
    <source>
        <dbReference type="Proteomes" id="UP001140206"/>
    </source>
</evidence>
<dbReference type="SUPFAM" id="SSF54631">
    <property type="entry name" value="CBS-domain pair"/>
    <property type="match status" value="1"/>
</dbReference>
<dbReference type="InterPro" id="IPR050511">
    <property type="entry name" value="AMPK_gamma/SDS23_families"/>
</dbReference>
<dbReference type="PANTHER" id="PTHR13780:SF128">
    <property type="entry name" value="CBS DOMAIN-CONTAINING PROTEIN"/>
    <property type="match status" value="1"/>
</dbReference>
<accession>A0AAV8GLE5</accession>
<dbReference type="Proteomes" id="UP001140206">
    <property type="component" value="Chromosome 1"/>
</dbReference>
<sequence>MSSSLSPFSKPQFQLKHFLTRNKSLTSLFSSHLSHLSLFLSCMAVSLLNSYNVSDLCIGKPALRSLPPAATVADALSVLKRGGAAVAVWGPPETNPNPTIVGRVCMVDVLCYLCAEENLSSPSSALSAPVSALLSEGSATLLQRVEPKTSVLDALDKLVEGAQYLVVPIRNRSSPLGRKKHGFSFDFCWLTPEDFVRFFLNNIALLSPTPTLPISSLGIIRPAEYTINHRAPAISAVPLLRAAVTAQSSVAVLSDDGHLVGEISPYTLSLSDESAAAAIAALPAGDLISFLDCLTSPPISTLRAIKSQLKSQNLLGMLELLEPDVLSSNSSTGSASSSGSESSGCESSDDEPTIRRVRRSGSYTARMGRKAEEAIVCHEWSSLVAVLVQALAHRVGYVWVVDEEFGLVGIVRFLDILTVFREQFRESI</sequence>
<evidence type="ECO:0000256" key="1">
    <source>
        <dbReference type="ARBA" id="ARBA00022737"/>
    </source>
</evidence>
<keyword evidence="1" id="KW-0677">Repeat</keyword>
<proteinExistence type="predicted"/>
<protein>
    <submittedName>
        <fullName evidence="4">CBS domain-containing protein CBSX5</fullName>
    </submittedName>
</protein>
<keyword evidence="2" id="KW-0129">CBS domain</keyword>
<organism evidence="4 5">
    <name type="scientific">Rhynchospora pubera</name>
    <dbReference type="NCBI Taxonomy" id="906938"/>
    <lineage>
        <taxon>Eukaryota</taxon>
        <taxon>Viridiplantae</taxon>
        <taxon>Streptophyta</taxon>
        <taxon>Embryophyta</taxon>
        <taxon>Tracheophyta</taxon>
        <taxon>Spermatophyta</taxon>
        <taxon>Magnoliopsida</taxon>
        <taxon>Liliopsida</taxon>
        <taxon>Poales</taxon>
        <taxon>Cyperaceae</taxon>
        <taxon>Cyperoideae</taxon>
        <taxon>Rhynchosporeae</taxon>
        <taxon>Rhynchospora</taxon>
    </lineage>
</organism>
<dbReference type="EMBL" id="JAMFTS010000001">
    <property type="protein sequence ID" value="KAJ4806152.1"/>
    <property type="molecule type" value="Genomic_DNA"/>
</dbReference>
<dbReference type="InterPro" id="IPR046342">
    <property type="entry name" value="CBS_dom_sf"/>
</dbReference>
<feature type="region of interest" description="Disordered" evidence="3">
    <location>
        <begin position="329"/>
        <end position="359"/>
    </location>
</feature>
<keyword evidence="5" id="KW-1185">Reference proteome</keyword>
<dbReference type="GO" id="GO:0005737">
    <property type="term" value="C:cytoplasm"/>
    <property type="evidence" value="ECO:0007669"/>
    <property type="project" value="TreeGrafter"/>
</dbReference>
<evidence type="ECO:0000313" key="4">
    <source>
        <dbReference type="EMBL" id="KAJ4806152.1"/>
    </source>
</evidence>